<dbReference type="RefSeq" id="XP_005778827.1">
    <property type="nucleotide sequence ID" value="XM_005778770.1"/>
</dbReference>
<proteinExistence type="inferred from homology"/>
<keyword evidence="5" id="KW-0812">Transmembrane</keyword>
<dbReference type="AlphaFoldDB" id="A0A0D3JSB3"/>
<dbReference type="Proteomes" id="UP000013827">
    <property type="component" value="Unassembled WGS sequence"/>
</dbReference>
<dbReference type="EnsemblProtists" id="EOD26398">
    <property type="protein sequence ID" value="EOD26398"/>
    <property type="gene ID" value="EMIHUDRAFT_205417"/>
</dbReference>
<keyword evidence="8 10" id="KW-0333">Golgi apparatus</keyword>
<dbReference type="GeneID" id="17271944"/>
<keyword evidence="4" id="KW-0808">Transferase</keyword>
<dbReference type="KEGG" id="ehx:EMIHUDRAFT_205417"/>
<reference evidence="11" key="2">
    <citation type="submission" date="2024-10" db="UniProtKB">
        <authorList>
            <consortium name="EnsemblProtists"/>
        </authorList>
    </citation>
    <scope>IDENTIFICATION</scope>
</reference>
<dbReference type="PANTHER" id="PTHR11214">
    <property type="entry name" value="BETA-1,3-N-ACETYLGLUCOSAMINYLTRANSFERASE"/>
    <property type="match status" value="1"/>
</dbReference>
<dbReference type="PaxDb" id="2903-EOD26398"/>
<dbReference type="InterPro" id="IPR002659">
    <property type="entry name" value="Glyco_trans_31"/>
</dbReference>
<evidence type="ECO:0000256" key="10">
    <source>
        <dbReference type="RuleBase" id="RU363063"/>
    </source>
</evidence>
<dbReference type="Pfam" id="PF01762">
    <property type="entry name" value="Galactosyl_T"/>
    <property type="match status" value="1"/>
</dbReference>
<evidence type="ECO:0000313" key="12">
    <source>
        <dbReference type="Proteomes" id="UP000013827"/>
    </source>
</evidence>
<dbReference type="Gene3D" id="3.90.550.50">
    <property type="match status" value="1"/>
</dbReference>
<comment type="subcellular location">
    <subcellularLocation>
        <location evidence="1 10">Golgi apparatus membrane</location>
        <topology evidence="1 10">Single-pass type II membrane protein</topology>
    </subcellularLocation>
</comment>
<name>A0A0D3JSB3_EMIH1</name>
<evidence type="ECO:0000256" key="8">
    <source>
        <dbReference type="ARBA" id="ARBA00023034"/>
    </source>
</evidence>
<keyword evidence="3 10" id="KW-0328">Glycosyltransferase</keyword>
<protein>
    <recommendedName>
        <fullName evidence="10">Hexosyltransferase</fullName>
        <ecNumber evidence="10">2.4.1.-</ecNumber>
    </recommendedName>
</protein>
<dbReference type="InterPro" id="IPR029044">
    <property type="entry name" value="Nucleotide-diphossugar_trans"/>
</dbReference>
<dbReference type="GO" id="GO:0016758">
    <property type="term" value="F:hexosyltransferase activity"/>
    <property type="evidence" value="ECO:0007669"/>
    <property type="project" value="InterPro"/>
</dbReference>
<keyword evidence="9" id="KW-0472">Membrane</keyword>
<reference evidence="12" key="1">
    <citation type="journal article" date="2013" name="Nature">
        <title>Pan genome of the phytoplankton Emiliania underpins its global distribution.</title>
        <authorList>
            <person name="Read B.A."/>
            <person name="Kegel J."/>
            <person name="Klute M.J."/>
            <person name="Kuo A."/>
            <person name="Lefebvre S.C."/>
            <person name="Maumus F."/>
            <person name="Mayer C."/>
            <person name="Miller J."/>
            <person name="Monier A."/>
            <person name="Salamov A."/>
            <person name="Young J."/>
            <person name="Aguilar M."/>
            <person name="Claverie J.M."/>
            <person name="Frickenhaus S."/>
            <person name="Gonzalez K."/>
            <person name="Herman E.K."/>
            <person name="Lin Y.C."/>
            <person name="Napier J."/>
            <person name="Ogata H."/>
            <person name="Sarno A.F."/>
            <person name="Shmutz J."/>
            <person name="Schroeder D."/>
            <person name="de Vargas C."/>
            <person name="Verret F."/>
            <person name="von Dassow P."/>
            <person name="Valentin K."/>
            <person name="Van de Peer Y."/>
            <person name="Wheeler G."/>
            <person name="Dacks J.B."/>
            <person name="Delwiche C.F."/>
            <person name="Dyhrman S.T."/>
            <person name="Glockner G."/>
            <person name="John U."/>
            <person name="Richards T."/>
            <person name="Worden A.Z."/>
            <person name="Zhang X."/>
            <person name="Grigoriev I.V."/>
            <person name="Allen A.E."/>
            <person name="Bidle K."/>
            <person name="Borodovsky M."/>
            <person name="Bowler C."/>
            <person name="Brownlee C."/>
            <person name="Cock J.M."/>
            <person name="Elias M."/>
            <person name="Gladyshev V.N."/>
            <person name="Groth M."/>
            <person name="Guda C."/>
            <person name="Hadaegh A."/>
            <person name="Iglesias-Rodriguez M.D."/>
            <person name="Jenkins J."/>
            <person name="Jones B.M."/>
            <person name="Lawson T."/>
            <person name="Leese F."/>
            <person name="Lindquist E."/>
            <person name="Lobanov A."/>
            <person name="Lomsadze A."/>
            <person name="Malik S.B."/>
            <person name="Marsh M.E."/>
            <person name="Mackinder L."/>
            <person name="Mock T."/>
            <person name="Mueller-Roeber B."/>
            <person name="Pagarete A."/>
            <person name="Parker M."/>
            <person name="Probert I."/>
            <person name="Quesneville H."/>
            <person name="Raines C."/>
            <person name="Rensing S.A."/>
            <person name="Riano-Pachon D.M."/>
            <person name="Richier S."/>
            <person name="Rokitta S."/>
            <person name="Shiraiwa Y."/>
            <person name="Soanes D.M."/>
            <person name="van der Giezen M."/>
            <person name="Wahlund T.M."/>
            <person name="Williams B."/>
            <person name="Wilson W."/>
            <person name="Wolfe G."/>
            <person name="Wurch L.L."/>
        </authorList>
    </citation>
    <scope>NUCLEOTIDE SEQUENCE</scope>
</reference>
<evidence type="ECO:0000256" key="4">
    <source>
        <dbReference type="ARBA" id="ARBA00022679"/>
    </source>
</evidence>
<keyword evidence="6" id="KW-0735">Signal-anchor</keyword>
<evidence type="ECO:0000256" key="9">
    <source>
        <dbReference type="ARBA" id="ARBA00023136"/>
    </source>
</evidence>
<evidence type="ECO:0000256" key="5">
    <source>
        <dbReference type="ARBA" id="ARBA00022692"/>
    </source>
</evidence>
<dbReference type="SUPFAM" id="SSF53448">
    <property type="entry name" value="Nucleotide-diphospho-sugar transferases"/>
    <property type="match status" value="1"/>
</dbReference>
<evidence type="ECO:0000256" key="2">
    <source>
        <dbReference type="ARBA" id="ARBA00008661"/>
    </source>
</evidence>
<accession>A0A0D3JSB3</accession>
<dbReference type="EC" id="2.4.1.-" evidence="10"/>
<evidence type="ECO:0000256" key="6">
    <source>
        <dbReference type="ARBA" id="ARBA00022968"/>
    </source>
</evidence>
<sequence length="402" mass="44598">MIAAIGVLSGTSHDGVKYRVRRAAARQTWGEALERQWVPAAVRFVLRCGGLPVDAPERSEPGVLCTDVPAVLGRRMGPVRSLMAWLSHAIATFPNAHFIGKADDDVYLHPPAIIRLLESVPVGMRKHAYLGYHNWYHTLYEPGRQFQFTTYSPQRGYSNMAARRTGLAKRCSVPNVTCHGPFPYACGPFFAIGRRLVQALAANEGIRAEMDSLSVLPMPAKEFVVEDVWLGSVLWRHVGSRLPLTLLSVHGWDSLYYDTHGFRVHRQLAIYHNRHKFINRLVVLAHFLELHSCKAPLGWEAANNGGDCCPAGVAAVGGRLSPPSGEPAHPWQAWRLKVLSTRCLQEDGTAVNLGNVSLLRELGVEARLPVPTGLSTETWLKERDSESAVRERFLYAHGRVKA</sequence>
<keyword evidence="12" id="KW-1185">Reference proteome</keyword>
<dbReference type="HOGENOM" id="CLU_685923_0_0_1"/>
<evidence type="ECO:0000256" key="1">
    <source>
        <dbReference type="ARBA" id="ARBA00004323"/>
    </source>
</evidence>
<organism evidence="11 12">
    <name type="scientific">Emiliania huxleyi (strain CCMP1516)</name>
    <dbReference type="NCBI Taxonomy" id="280463"/>
    <lineage>
        <taxon>Eukaryota</taxon>
        <taxon>Haptista</taxon>
        <taxon>Haptophyta</taxon>
        <taxon>Prymnesiophyceae</taxon>
        <taxon>Isochrysidales</taxon>
        <taxon>Noelaerhabdaceae</taxon>
        <taxon>Emiliania</taxon>
    </lineage>
</organism>
<evidence type="ECO:0000313" key="11">
    <source>
        <dbReference type="EnsemblProtists" id="EOD26398"/>
    </source>
</evidence>
<comment type="similarity">
    <text evidence="2 10">Belongs to the glycosyltransferase 31 family.</text>
</comment>
<evidence type="ECO:0000256" key="7">
    <source>
        <dbReference type="ARBA" id="ARBA00022989"/>
    </source>
</evidence>
<dbReference type="GO" id="GO:0000139">
    <property type="term" value="C:Golgi membrane"/>
    <property type="evidence" value="ECO:0007669"/>
    <property type="project" value="UniProtKB-SubCell"/>
</dbReference>
<evidence type="ECO:0000256" key="3">
    <source>
        <dbReference type="ARBA" id="ARBA00022676"/>
    </source>
</evidence>
<keyword evidence="7" id="KW-1133">Transmembrane helix</keyword>